<feature type="region of interest" description="Disordered" evidence="1">
    <location>
        <begin position="87"/>
        <end position="127"/>
    </location>
</feature>
<dbReference type="STRING" id="938405.SAMN02927895_02431"/>
<feature type="region of interest" description="Disordered" evidence="1">
    <location>
        <begin position="1"/>
        <end position="24"/>
    </location>
</feature>
<sequence length="275" mass="29355">MGEAASPGIAASSGGDVTKLGAMSARDADWRPATVARQPCGRQTPPLWCLAPAAPAAGGGLRRFRADRPWTQRSAGPAVRYAAVSGMGGGSRLRVSPVRHPPRSPDRSLGFAPGHGVGGLPGTPPSSPCGTCRVRTLGALSIPSGRPWCKRDRRRPSRALRGWPWGREPWGATPGRRLAPYPARRQSGPGPRRRRMDGRMTRVPCPRDWPPQAAISGRMQVINTEARWTGGSGRLRAAPCFATPGRVAPPSDFGSRHPDPPRRTLVPRGAEPLLR</sequence>
<dbReference type="Proteomes" id="UP000198925">
    <property type="component" value="Unassembled WGS sequence"/>
</dbReference>
<proteinExistence type="predicted"/>
<organism evidence="2 3">
    <name type="scientific">Belnapia rosea</name>
    <dbReference type="NCBI Taxonomy" id="938405"/>
    <lineage>
        <taxon>Bacteria</taxon>
        <taxon>Pseudomonadati</taxon>
        <taxon>Pseudomonadota</taxon>
        <taxon>Alphaproteobacteria</taxon>
        <taxon>Acetobacterales</taxon>
        <taxon>Roseomonadaceae</taxon>
        <taxon>Belnapia</taxon>
    </lineage>
</organism>
<reference evidence="2 3" key="1">
    <citation type="submission" date="2016-10" db="EMBL/GenBank/DDBJ databases">
        <authorList>
            <person name="de Groot N.N."/>
        </authorList>
    </citation>
    <scope>NUCLEOTIDE SEQUENCE [LARGE SCALE GENOMIC DNA]</scope>
    <source>
        <strain evidence="2 3">CPCC 100156</strain>
    </source>
</reference>
<feature type="region of interest" description="Disordered" evidence="1">
    <location>
        <begin position="171"/>
        <end position="211"/>
    </location>
</feature>
<name>A0A1G6SRE8_9PROT</name>
<accession>A0A1G6SRE8</accession>
<evidence type="ECO:0000313" key="2">
    <source>
        <dbReference type="EMBL" id="SDD19500.1"/>
    </source>
</evidence>
<protein>
    <submittedName>
        <fullName evidence="2">Uncharacterized protein</fullName>
    </submittedName>
</protein>
<evidence type="ECO:0000313" key="3">
    <source>
        <dbReference type="Proteomes" id="UP000198925"/>
    </source>
</evidence>
<keyword evidence="3" id="KW-1185">Reference proteome</keyword>
<dbReference type="AlphaFoldDB" id="A0A1G6SRE8"/>
<feature type="region of interest" description="Disordered" evidence="1">
    <location>
        <begin position="242"/>
        <end position="275"/>
    </location>
</feature>
<evidence type="ECO:0000256" key="1">
    <source>
        <dbReference type="SAM" id="MobiDB-lite"/>
    </source>
</evidence>
<feature type="compositionally biased region" description="Low complexity" evidence="1">
    <location>
        <begin position="1"/>
        <end position="15"/>
    </location>
</feature>
<dbReference type="EMBL" id="FMZX01000005">
    <property type="protein sequence ID" value="SDD19500.1"/>
    <property type="molecule type" value="Genomic_DNA"/>
</dbReference>
<gene>
    <name evidence="2" type="ORF">SAMN04487779_1005131</name>
</gene>